<proteinExistence type="inferred from homology"/>
<dbReference type="InterPro" id="IPR036291">
    <property type="entry name" value="NAD(P)-bd_dom_sf"/>
</dbReference>
<dbReference type="PANTHER" id="PTHR24320:SF272">
    <property type="entry name" value="NAD(P)-BINDING ROSSMANN-FOLD SUPERFAMILY PROTEIN"/>
    <property type="match status" value="1"/>
</dbReference>
<comment type="caution">
    <text evidence="4">The sequence shown here is derived from an EMBL/GenBank/DDBJ whole genome shotgun (WGS) entry which is preliminary data.</text>
</comment>
<evidence type="ECO:0000256" key="1">
    <source>
        <dbReference type="ARBA" id="ARBA00006484"/>
    </source>
</evidence>
<accession>A0AAD9Z817</accession>
<dbReference type="Pfam" id="PF00106">
    <property type="entry name" value="adh_short"/>
    <property type="match status" value="1"/>
</dbReference>
<sequence length="333" mass="35555">MASRYAASHKTPQGPGDSRPTALDIVKDEGLEGKLSDKVVLVTGCSSGIGIETARALNATGARLFLGVRDVAKGEAALSDILKPGHVELLKMDLNSLDSVRAAAAEFLKKSKTLNILINNAGIMALPEVHKTADGFEAQFGTNHLAHFLLFQLLKPTLLASSTPSFNSRVVALSSSGHRAGGVQSDNYGFEKGGYTPWAAYGQSKTANIYMANEIERRYGAKGLHGLSVMPGGIMTGLQVHIPDDVKEGWSKSEEVGSYMKSPEQGASTTIYAALSKDWEGKGGKYLEDCDVAEESTSNSQLALGHAPHAYNEQGEKQLWVDSLKFVGLKDDE</sequence>
<protein>
    <submittedName>
        <fullName evidence="4">Uncharacterized protein</fullName>
    </submittedName>
</protein>
<dbReference type="GO" id="GO:0016491">
    <property type="term" value="F:oxidoreductase activity"/>
    <property type="evidence" value="ECO:0007669"/>
    <property type="project" value="UniProtKB-KW"/>
</dbReference>
<dbReference type="Proteomes" id="UP001276659">
    <property type="component" value="Unassembled WGS sequence"/>
</dbReference>
<dbReference type="Gene3D" id="3.40.50.720">
    <property type="entry name" value="NAD(P)-binding Rossmann-like Domain"/>
    <property type="match status" value="1"/>
</dbReference>
<evidence type="ECO:0000256" key="3">
    <source>
        <dbReference type="SAM" id="MobiDB-lite"/>
    </source>
</evidence>
<evidence type="ECO:0000256" key="2">
    <source>
        <dbReference type="ARBA" id="ARBA00023002"/>
    </source>
</evidence>
<name>A0AAD9Z817_9LECA</name>
<evidence type="ECO:0000313" key="5">
    <source>
        <dbReference type="Proteomes" id="UP001276659"/>
    </source>
</evidence>
<dbReference type="PRINTS" id="PR00081">
    <property type="entry name" value="GDHRDH"/>
</dbReference>
<organism evidence="4 5">
    <name type="scientific">Lepraria neglecta</name>
    <dbReference type="NCBI Taxonomy" id="209136"/>
    <lineage>
        <taxon>Eukaryota</taxon>
        <taxon>Fungi</taxon>
        <taxon>Dikarya</taxon>
        <taxon>Ascomycota</taxon>
        <taxon>Pezizomycotina</taxon>
        <taxon>Lecanoromycetes</taxon>
        <taxon>OSLEUM clade</taxon>
        <taxon>Lecanoromycetidae</taxon>
        <taxon>Lecanorales</taxon>
        <taxon>Lecanorineae</taxon>
        <taxon>Stereocaulaceae</taxon>
        <taxon>Lepraria</taxon>
    </lineage>
</organism>
<keyword evidence="5" id="KW-1185">Reference proteome</keyword>
<comment type="similarity">
    <text evidence="1">Belongs to the short-chain dehydrogenases/reductases (SDR) family.</text>
</comment>
<dbReference type="InterPro" id="IPR002347">
    <property type="entry name" value="SDR_fam"/>
</dbReference>
<dbReference type="AlphaFoldDB" id="A0AAD9Z817"/>
<gene>
    <name evidence="4" type="ORF">OEA41_006493</name>
</gene>
<dbReference type="PANTHER" id="PTHR24320">
    <property type="entry name" value="RETINOL DEHYDROGENASE"/>
    <property type="match status" value="1"/>
</dbReference>
<dbReference type="EMBL" id="JASNWA010000007">
    <property type="protein sequence ID" value="KAK3173164.1"/>
    <property type="molecule type" value="Genomic_DNA"/>
</dbReference>
<keyword evidence="2" id="KW-0560">Oxidoreductase</keyword>
<dbReference type="SUPFAM" id="SSF51735">
    <property type="entry name" value="NAD(P)-binding Rossmann-fold domains"/>
    <property type="match status" value="1"/>
</dbReference>
<feature type="region of interest" description="Disordered" evidence="3">
    <location>
        <begin position="1"/>
        <end position="22"/>
    </location>
</feature>
<evidence type="ECO:0000313" key="4">
    <source>
        <dbReference type="EMBL" id="KAK3173164.1"/>
    </source>
</evidence>
<reference evidence="4" key="1">
    <citation type="submission" date="2022-11" db="EMBL/GenBank/DDBJ databases">
        <title>Chromosomal genome sequence assembly and mating type (MAT) locus characterization of the leprose asexual lichenized fungus Lepraria neglecta (Nyl.) Erichsen.</title>
        <authorList>
            <person name="Allen J.L."/>
            <person name="Pfeffer B."/>
        </authorList>
    </citation>
    <scope>NUCLEOTIDE SEQUENCE</scope>
    <source>
        <strain evidence="4">Allen 5258</strain>
    </source>
</reference>